<gene>
    <name evidence="12" type="ORF">A6E74_01350</name>
</gene>
<evidence type="ECO:0000256" key="3">
    <source>
        <dbReference type="ARBA" id="ARBA00022475"/>
    </source>
</evidence>
<dbReference type="KEGG" id="eth:CK496_08020"/>
<comment type="similarity">
    <text evidence="2">Belongs to the transpeptidase family.</text>
</comment>
<dbReference type="SUPFAM" id="SSF56519">
    <property type="entry name" value="Penicillin binding protein dimerisation domain"/>
    <property type="match status" value="1"/>
</dbReference>
<keyword evidence="9" id="KW-0961">Cell wall biogenesis/degradation</keyword>
<dbReference type="SUPFAM" id="SSF56601">
    <property type="entry name" value="beta-lactamase/transpeptidase-like"/>
    <property type="match status" value="1"/>
</dbReference>
<dbReference type="Gene3D" id="3.40.710.10">
    <property type="entry name" value="DD-peptidase/beta-lactamase superfamily"/>
    <property type="match status" value="1"/>
</dbReference>
<dbReference type="GO" id="GO:0071555">
    <property type="term" value="P:cell wall organization"/>
    <property type="evidence" value="ECO:0007669"/>
    <property type="project" value="UniProtKB-KW"/>
</dbReference>
<evidence type="ECO:0000259" key="11">
    <source>
        <dbReference type="Pfam" id="PF03717"/>
    </source>
</evidence>
<keyword evidence="3" id="KW-1003">Cell membrane</keyword>
<keyword evidence="13" id="KW-1185">Reference proteome</keyword>
<comment type="subcellular location">
    <subcellularLocation>
        <location evidence="1">Cell membrane</location>
        <topology evidence="1">Single-pass membrane protein</topology>
    </subcellularLocation>
</comment>
<keyword evidence="12" id="KW-0132">Cell division</keyword>
<evidence type="ECO:0000256" key="5">
    <source>
        <dbReference type="ARBA" id="ARBA00022960"/>
    </source>
</evidence>
<evidence type="ECO:0000256" key="6">
    <source>
        <dbReference type="ARBA" id="ARBA00022984"/>
    </source>
</evidence>
<name>A0A179EVN7_ENTTH</name>
<evidence type="ECO:0000256" key="2">
    <source>
        <dbReference type="ARBA" id="ARBA00007171"/>
    </source>
</evidence>
<evidence type="ECO:0000256" key="1">
    <source>
        <dbReference type="ARBA" id="ARBA00004162"/>
    </source>
</evidence>
<proteinExistence type="inferred from homology"/>
<dbReference type="InterPro" id="IPR005311">
    <property type="entry name" value="PBP_dimer"/>
</dbReference>
<evidence type="ECO:0000313" key="13">
    <source>
        <dbReference type="Proteomes" id="UP000078516"/>
    </source>
</evidence>
<dbReference type="PANTHER" id="PTHR30627:SF2">
    <property type="entry name" value="PEPTIDOGLYCAN D,D-TRANSPEPTIDASE MRDA"/>
    <property type="match status" value="1"/>
</dbReference>
<keyword evidence="6" id="KW-0573">Peptidoglycan synthesis</keyword>
<evidence type="ECO:0000256" key="9">
    <source>
        <dbReference type="ARBA" id="ARBA00023316"/>
    </source>
</evidence>
<feature type="domain" description="Penicillin-binding protein dimerisation" evidence="11">
    <location>
        <begin position="83"/>
        <end position="318"/>
    </location>
</feature>
<dbReference type="AlphaFoldDB" id="A0A179EVN7"/>
<dbReference type="GO" id="GO:0071972">
    <property type="term" value="F:peptidoglycan L,D-transpeptidase activity"/>
    <property type="evidence" value="ECO:0007669"/>
    <property type="project" value="TreeGrafter"/>
</dbReference>
<keyword evidence="8" id="KW-0472">Membrane</keyword>
<keyword evidence="4" id="KW-0812">Transmembrane</keyword>
<accession>A0A179EVN7</accession>
<evidence type="ECO:0000256" key="4">
    <source>
        <dbReference type="ARBA" id="ARBA00022692"/>
    </source>
</evidence>
<dbReference type="GO" id="GO:0008360">
    <property type="term" value="P:regulation of cell shape"/>
    <property type="evidence" value="ECO:0007669"/>
    <property type="project" value="UniProtKB-KW"/>
</dbReference>
<dbReference type="GO" id="GO:0009252">
    <property type="term" value="P:peptidoglycan biosynthetic process"/>
    <property type="evidence" value="ECO:0007669"/>
    <property type="project" value="UniProtKB-KW"/>
</dbReference>
<protein>
    <submittedName>
        <fullName evidence="12">Cell division protein FtsI</fullName>
    </submittedName>
</protein>
<keyword evidence="5" id="KW-0133">Cell shape</keyword>
<dbReference type="OrthoDB" id="9770103at2"/>
<dbReference type="GO" id="GO:0051301">
    <property type="term" value="P:cell division"/>
    <property type="evidence" value="ECO:0007669"/>
    <property type="project" value="UniProtKB-KW"/>
</dbReference>
<feature type="domain" description="Penicillin-binding protein transpeptidase" evidence="10">
    <location>
        <begin position="366"/>
        <end position="707"/>
    </location>
</feature>
<dbReference type="Pfam" id="PF03717">
    <property type="entry name" value="PBP_dimer"/>
    <property type="match status" value="1"/>
</dbReference>
<dbReference type="PANTHER" id="PTHR30627">
    <property type="entry name" value="PEPTIDOGLYCAN D,D-TRANSPEPTIDASE"/>
    <property type="match status" value="1"/>
</dbReference>
<evidence type="ECO:0000256" key="8">
    <source>
        <dbReference type="ARBA" id="ARBA00023136"/>
    </source>
</evidence>
<reference evidence="12 13" key="1">
    <citation type="submission" date="2016-04" db="EMBL/GenBank/DDBJ databases">
        <title>Draft genome of an Enterococcus thailandicus strain isolated from bovine feces.</title>
        <authorList>
            <person name="Beukers A.G."/>
            <person name="Zaheer R."/>
            <person name="Goji N."/>
            <person name="Cook S.R."/>
            <person name="Amoako K."/>
            <person name="Chaves A.V."/>
            <person name="Ward M.P."/>
            <person name="Mcallister T.A."/>
        </authorList>
    </citation>
    <scope>NUCLEOTIDE SEQUENCE [LARGE SCALE GENOMIC DNA]</scope>
    <source>
        <strain evidence="12 13">F0711D 46</strain>
    </source>
</reference>
<keyword evidence="12" id="KW-0131">Cell cycle</keyword>
<dbReference type="RefSeq" id="WP_067480951.1">
    <property type="nucleotide sequence ID" value="NZ_BJUG01000003.1"/>
</dbReference>
<evidence type="ECO:0000259" key="10">
    <source>
        <dbReference type="Pfam" id="PF00905"/>
    </source>
</evidence>
<sequence>MMKDFMKKIKNNSWFDKLKKGTQEPRNKPYRRSHVPFRLNVLFFIIFTLFVALIARLGYLQIVDGETMEAKVKSSSTITVQESSPRGMIYDATGKALVKNQANQAITFTRGSQMTSTDLLKLTKKLNELIDVPADDSLTARDKKDFWLADADHLAEATKRLSSTEKQLDNSQQYAATVEKVTDEEINFNEEQLKMATIFKRMNSAYELNTVYIKNSGVTDRELAVVAENASELPGVSTGVDWTREYLAADSMKSILGSVTTEKQGLPADDIDAYLAKGYSRNDRVGQSYLEKQYEDVLQGTKTQYEVKLDNEGNVSSQKEIFAGEKGSNLKLSIDAEFQNKVDEILKRNFQALVDSGKAKYSPGAYAVAMNPQTGEVLALAGFSHEESSGEITENALGTITNAFTPGSVVKAGTLAAGWKTGVISGNQVLIDEPIQLQGSAEKSSVFNRSGQIALNAVKALELSSNTYMIKVALKMLGLEYTPNMGLPGLDEETKAYDELRNSFKEFGLGTTTGIDLPNESAGISRSVDFMKKFNADNDGEWYTSGNFTDLAFGQFDTYTPIQLAQYASTVANGGKRIQPHIVSGIYGNDENGNLGEQKKKIETTVQNEVNISPENMAILREGFYQVVHGTEGYTTGKPLAGAKMDLSAKTGTAETVAEGHPDITTVNSNVVAYGPTDNPEIAISVVLPNLTDEKDHMNLTIAKEITDAYYDMYLAN</sequence>
<dbReference type="GeneID" id="77487586"/>
<dbReference type="EMBL" id="LWMN01000001">
    <property type="protein sequence ID" value="OAQ57050.1"/>
    <property type="molecule type" value="Genomic_DNA"/>
</dbReference>
<dbReference type="InterPro" id="IPR050515">
    <property type="entry name" value="Beta-lactam/transpept"/>
</dbReference>
<dbReference type="Pfam" id="PF00905">
    <property type="entry name" value="Transpeptidase"/>
    <property type="match status" value="1"/>
</dbReference>
<dbReference type="Gene3D" id="1.10.10.1230">
    <property type="entry name" value="Penicillin-binding protein, N-terminal non-catalytic domain, head sub-domain"/>
    <property type="match status" value="1"/>
</dbReference>
<keyword evidence="7" id="KW-1133">Transmembrane helix</keyword>
<comment type="caution">
    <text evidence="12">The sequence shown here is derived from an EMBL/GenBank/DDBJ whole genome shotgun (WGS) entry which is preliminary data.</text>
</comment>
<organism evidence="12 13">
    <name type="scientific">Enterococcus thailandicus</name>
    <dbReference type="NCBI Taxonomy" id="417368"/>
    <lineage>
        <taxon>Bacteria</taxon>
        <taxon>Bacillati</taxon>
        <taxon>Bacillota</taxon>
        <taxon>Bacilli</taxon>
        <taxon>Lactobacillales</taxon>
        <taxon>Enterococcaceae</taxon>
        <taxon>Enterococcus</taxon>
    </lineage>
</organism>
<evidence type="ECO:0000256" key="7">
    <source>
        <dbReference type="ARBA" id="ARBA00022989"/>
    </source>
</evidence>
<dbReference type="GO" id="GO:0005886">
    <property type="term" value="C:plasma membrane"/>
    <property type="evidence" value="ECO:0007669"/>
    <property type="project" value="UniProtKB-SubCell"/>
</dbReference>
<dbReference type="InterPro" id="IPR001460">
    <property type="entry name" value="PCN-bd_Tpept"/>
</dbReference>
<dbReference type="GO" id="GO:0008658">
    <property type="term" value="F:penicillin binding"/>
    <property type="evidence" value="ECO:0007669"/>
    <property type="project" value="InterPro"/>
</dbReference>
<dbReference type="InterPro" id="IPR036138">
    <property type="entry name" value="PBP_dimer_sf"/>
</dbReference>
<evidence type="ECO:0000313" key="12">
    <source>
        <dbReference type="EMBL" id="OAQ57050.1"/>
    </source>
</evidence>
<dbReference type="InterPro" id="IPR012338">
    <property type="entry name" value="Beta-lactam/transpept-like"/>
</dbReference>
<dbReference type="Gene3D" id="3.90.1310.10">
    <property type="entry name" value="Penicillin-binding protein 2a (Domain 2)"/>
    <property type="match status" value="1"/>
</dbReference>
<dbReference type="Proteomes" id="UP000078516">
    <property type="component" value="Unassembled WGS sequence"/>
</dbReference>